<dbReference type="GO" id="GO:0006813">
    <property type="term" value="P:potassium ion transport"/>
    <property type="evidence" value="ECO:0007669"/>
    <property type="project" value="InterPro"/>
</dbReference>
<evidence type="ECO:0000313" key="3">
    <source>
        <dbReference type="EMBL" id="RKD33542.1"/>
    </source>
</evidence>
<accession>A0A419T7W3</accession>
<dbReference type="RefSeq" id="WP_120195590.1">
    <property type="nucleotide sequence ID" value="NZ_MCIA01000006.1"/>
</dbReference>
<evidence type="ECO:0000259" key="2">
    <source>
        <dbReference type="PROSITE" id="PS51202"/>
    </source>
</evidence>
<dbReference type="AlphaFoldDB" id="A0A419T7W3"/>
<sequence>MNKLKFDKNAQIAVLGLGKFGRSIASTLHENGIQVLCCDINPALVQEATEYCTFAIEADVTDPSALSKLGLGNFDAVVVAFSSDFEAAIITCMIAKEMNIPFVLAKANGVRQKKIMENIGVDRVVLPEMEMGERIAYQIITNDPMEYIHRSEEYEIIEMHPKQSWTGKTLQKLALRQSEGINILAIIRDSKVMAVLGPHTEIKEEDNLIVLKML</sequence>
<dbReference type="InterPro" id="IPR003148">
    <property type="entry name" value="RCK_N"/>
</dbReference>
<dbReference type="InterPro" id="IPR006037">
    <property type="entry name" value="RCK_C"/>
</dbReference>
<protein>
    <recommendedName>
        <fullName evidence="5">Potassium transporter TrkA</fullName>
    </recommendedName>
</protein>
<dbReference type="SUPFAM" id="SSF116726">
    <property type="entry name" value="TrkA C-terminal domain-like"/>
    <property type="match status" value="1"/>
</dbReference>
<dbReference type="PROSITE" id="PS51202">
    <property type="entry name" value="RCK_C"/>
    <property type="match status" value="1"/>
</dbReference>
<evidence type="ECO:0008006" key="5">
    <source>
        <dbReference type="Google" id="ProtNLM"/>
    </source>
</evidence>
<dbReference type="EMBL" id="MCIA01000006">
    <property type="protein sequence ID" value="RKD33542.1"/>
    <property type="molecule type" value="Genomic_DNA"/>
</dbReference>
<comment type="caution">
    <text evidence="3">The sequence shown here is derived from an EMBL/GenBank/DDBJ whole genome shotgun (WGS) entry which is preliminary data.</text>
</comment>
<dbReference type="Pfam" id="PF02254">
    <property type="entry name" value="TrkA_N"/>
    <property type="match status" value="1"/>
</dbReference>
<name>A0A419T7W3_9FIRM</name>
<dbReference type="PANTHER" id="PTHR43833">
    <property type="entry name" value="POTASSIUM CHANNEL PROTEIN 2-RELATED-RELATED"/>
    <property type="match status" value="1"/>
</dbReference>
<gene>
    <name evidence="3" type="ORF">BET01_13440</name>
</gene>
<feature type="domain" description="RCK C-terminal" evidence="2">
    <location>
        <begin position="142"/>
        <end position="214"/>
    </location>
</feature>
<evidence type="ECO:0000259" key="1">
    <source>
        <dbReference type="PROSITE" id="PS51201"/>
    </source>
</evidence>
<dbReference type="Gene3D" id="3.40.50.720">
    <property type="entry name" value="NAD(P)-binding Rossmann-like Domain"/>
    <property type="match status" value="1"/>
</dbReference>
<dbReference type="GO" id="GO:0008324">
    <property type="term" value="F:monoatomic cation transmembrane transporter activity"/>
    <property type="evidence" value="ECO:0007669"/>
    <property type="project" value="InterPro"/>
</dbReference>
<reference evidence="3 4" key="1">
    <citation type="submission" date="2016-08" db="EMBL/GenBank/DDBJ databases">
        <title>A new outlook on sporulation: Clostridium algidixylanolyticum.</title>
        <authorList>
            <person name="Poppleton D.I."/>
            <person name="Gribaldo S."/>
        </authorList>
    </citation>
    <scope>NUCLEOTIDE SEQUENCE [LARGE SCALE GENOMIC DNA]</scope>
    <source>
        <strain evidence="3 4">SPL73</strain>
    </source>
</reference>
<dbReference type="Pfam" id="PF02080">
    <property type="entry name" value="TrkA_C"/>
    <property type="match status" value="1"/>
</dbReference>
<dbReference type="PROSITE" id="PS51201">
    <property type="entry name" value="RCK_N"/>
    <property type="match status" value="1"/>
</dbReference>
<dbReference type="InterPro" id="IPR036721">
    <property type="entry name" value="RCK_C_sf"/>
</dbReference>
<dbReference type="InterPro" id="IPR050721">
    <property type="entry name" value="Trk_Ktr_HKT_K-transport"/>
</dbReference>
<dbReference type="PANTHER" id="PTHR43833:SF7">
    <property type="entry name" value="KTR SYSTEM POTASSIUM UPTAKE PROTEIN C"/>
    <property type="match status" value="1"/>
</dbReference>
<organism evidence="3 4">
    <name type="scientific">Lacrimispora algidixylanolytica</name>
    <dbReference type="NCBI Taxonomy" id="94868"/>
    <lineage>
        <taxon>Bacteria</taxon>
        <taxon>Bacillati</taxon>
        <taxon>Bacillota</taxon>
        <taxon>Clostridia</taxon>
        <taxon>Lachnospirales</taxon>
        <taxon>Lachnospiraceae</taxon>
        <taxon>Lacrimispora</taxon>
    </lineage>
</organism>
<keyword evidence="4" id="KW-1185">Reference proteome</keyword>
<evidence type="ECO:0000313" key="4">
    <source>
        <dbReference type="Proteomes" id="UP000284277"/>
    </source>
</evidence>
<dbReference type="SUPFAM" id="SSF51735">
    <property type="entry name" value="NAD(P)-binding Rossmann-fold domains"/>
    <property type="match status" value="1"/>
</dbReference>
<dbReference type="Gene3D" id="3.30.70.1450">
    <property type="entry name" value="Regulator of K+ conductance, C-terminal domain"/>
    <property type="match status" value="1"/>
</dbReference>
<feature type="domain" description="RCK N-terminal" evidence="1">
    <location>
        <begin position="9"/>
        <end position="125"/>
    </location>
</feature>
<dbReference type="InterPro" id="IPR036291">
    <property type="entry name" value="NAD(P)-bd_dom_sf"/>
</dbReference>
<dbReference type="Proteomes" id="UP000284277">
    <property type="component" value="Unassembled WGS sequence"/>
</dbReference>
<proteinExistence type="predicted"/>
<dbReference type="OrthoDB" id="9776294at2"/>